<organism evidence="2 3">
    <name type="scientific">Undibacterium rugosum</name>
    <dbReference type="NCBI Taxonomy" id="2762291"/>
    <lineage>
        <taxon>Bacteria</taxon>
        <taxon>Pseudomonadati</taxon>
        <taxon>Pseudomonadota</taxon>
        <taxon>Betaproteobacteria</taxon>
        <taxon>Burkholderiales</taxon>
        <taxon>Oxalobacteraceae</taxon>
        <taxon>Undibacterium</taxon>
    </lineage>
</organism>
<feature type="transmembrane region" description="Helical" evidence="1">
    <location>
        <begin position="183"/>
        <end position="204"/>
    </location>
</feature>
<keyword evidence="1" id="KW-1133">Transmembrane helix</keyword>
<sequence>MPALTGWSWVKRGFAYFKQQPAEMLSLFFAYMFCLLLAGIIPLLGAVLPFLLMPVFSMGFMQACQDIDLKKKVTLPVLFSGFRARRWLTLLNLGVLFLLAMTIAVAASKLVGNAELFTVLTSSEPPDPKEVDAGNLLQGLLVMGLVFLPALMAFWYAGPLILWRKMSIAKALFFSFVSVKRAWRVFLVYCLSWMLLAGLLPALILEVLVAIAGQEAMLLLFMLPVLSVLTTIRYCSFYPSYTDVFGVPDVETQD</sequence>
<name>A0A923I436_9BURK</name>
<evidence type="ECO:0000313" key="3">
    <source>
        <dbReference type="Proteomes" id="UP000612361"/>
    </source>
</evidence>
<keyword evidence="1" id="KW-0812">Transmembrane</keyword>
<evidence type="ECO:0008006" key="4">
    <source>
        <dbReference type="Google" id="ProtNLM"/>
    </source>
</evidence>
<feature type="transmembrane region" description="Helical" evidence="1">
    <location>
        <begin position="136"/>
        <end position="162"/>
    </location>
</feature>
<feature type="transmembrane region" description="Helical" evidence="1">
    <location>
        <begin position="28"/>
        <end position="52"/>
    </location>
</feature>
<keyword evidence="3" id="KW-1185">Reference proteome</keyword>
<protein>
    <recommendedName>
        <fullName evidence="4">Transmembrane protein</fullName>
    </recommendedName>
</protein>
<dbReference type="EMBL" id="JACOGG010000006">
    <property type="protein sequence ID" value="MBC3935126.1"/>
    <property type="molecule type" value="Genomic_DNA"/>
</dbReference>
<evidence type="ECO:0000256" key="1">
    <source>
        <dbReference type="SAM" id="Phobius"/>
    </source>
</evidence>
<comment type="caution">
    <text evidence="2">The sequence shown here is derived from an EMBL/GenBank/DDBJ whole genome shotgun (WGS) entry which is preliminary data.</text>
</comment>
<accession>A0A923I436</accession>
<dbReference type="NCBIfam" id="NF041043">
    <property type="entry name" value="BPSS1780_fam"/>
    <property type="match status" value="1"/>
</dbReference>
<keyword evidence="1" id="KW-0472">Membrane</keyword>
<dbReference type="InterPro" id="IPR047798">
    <property type="entry name" value="BPSS1780-like"/>
</dbReference>
<gene>
    <name evidence="2" type="ORF">H8K47_07135</name>
</gene>
<dbReference type="Proteomes" id="UP000612361">
    <property type="component" value="Unassembled WGS sequence"/>
</dbReference>
<feature type="transmembrane region" description="Helical" evidence="1">
    <location>
        <begin position="87"/>
        <end position="107"/>
    </location>
</feature>
<proteinExistence type="predicted"/>
<dbReference type="RefSeq" id="WP_186880722.1">
    <property type="nucleotide sequence ID" value="NZ_JACOGG010000006.1"/>
</dbReference>
<evidence type="ECO:0000313" key="2">
    <source>
        <dbReference type="EMBL" id="MBC3935126.1"/>
    </source>
</evidence>
<reference evidence="2" key="1">
    <citation type="submission" date="2020-08" db="EMBL/GenBank/DDBJ databases">
        <title>Novel species isolated from subtropical streams in China.</title>
        <authorList>
            <person name="Lu H."/>
        </authorList>
    </citation>
    <scope>NUCLEOTIDE SEQUENCE</scope>
    <source>
        <strain evidence="2">CY7W</strain>
    </source>
</reference>
<dbReference type="AlphaFoldDB" id="A0A923I436"/>
<feature type="transmembrane region" description="Helical" evidence="1">
    <location>
        <begin position="216"/>
        <end position="235"/>
    </location>
</feature>